<dbReference type="Proteomes" id="UP000053477">
    <property type="component" value="Unassembled WGS sequence"/>
</dbReference>
<keyword evidence="2" id="KW-1185">Reference proteome</keyword>
<feature type="non-terminal residue" evidence="1">
    <location>
        <position position="1"/>
    </location>
</feature>
<name>A0A0H2R1F4_9AGAM</name>
<protein>
    <submittedName>
        <fullName evidence="1">Uncharacterized protein</fullName>
    </submittedName>
</protein>
<organism evidence="1 2">
    <name type="scientific">Schizopora paradoxa</name>
    <dbReference type="NCBI Taxonomy" id="27342"/>
    <lineage>
        <taxon>Eukaryota</taxon>
        <taxon>Fungi</taxon>
        <taxon>Dikarya</taxon>
        <taxon>Basidiomycota</taxon>
        <taxon>Agaricomycotina</taxon>
        <taxon>Agaricomycetes</taxon>
        <taxon>Hymenochaetales</taxon>
        <taxon>Schizoporaceae</taxon>
        <taxon>Schizopora</taxon>
    </lineage>
</organism>
<reference evidence="1 2" key="1">
    <citation type="submission" date="2015-04" db="EMBL/GenBank/DDBJ databases">
        <title>Complete genome sequence of Schizopora paradoxa KUC8140, a cosmopolitan wood degrader in East Asia.</title>
        <authorList>
            <consortium name="DOE Joint Genome Institute"/>
            <person name="Min B."/>
            <person name="Park H."/>
            <person name="Jang Y."/>
            <person name="Kim J.-J."/>
            <person name="Kim K.H."/>
            <person name="Pangilinan J."/>
            <person name="Lipzen A."/>
            <person name="Riley R."/>
            <person name="Grigoriev I.V."/>
            <person name="Spatafora J.W."/>
            <person name="Choi I.-G."/>
        </authorList>
    </citation>
    <scope>NUCLEOTIDE SEQUENCE [LARGE SCALE GENOMIC DNA]</scope>
    <source>
        <strain evidence="1 2">KUC8140</strain>
    </source>
</reference>
<evidence type="ECO:0000313" key="1">
    <source>
        <dbReference type="EMBL" id="KLO05559.1"/>
    </source>
</evidence>
<gene>
    <name evidence="1" type="ORF">SCHPADRAFT_896155</name>
</gene>
<accession>A0A0H2R1F4</accession>
<dbReference type="EMBL" id="KQ086291">
    <property type="protein sequence ID" value="KLO05559.1"/>
    <property type="molecule type" value="Genomic_DNA"/>
</dbReference>
<sequence length="258" mass="29710">CLRDLGPGQGAAEKRRLKLLYLEDEYGLAMRKHFPPEVGSNIDLEEKAKGGDYNSSAFYLSFPARFFRRSLGFAPRSSAIVTHNNIQTNVSGLLLTVHFISRFWNKKGFGGLELVTLASALLTLWELKYCCSRIRDEDTTWTPIYVSFHFMDGIMGTLRKIGDCVFDKRSEYDAAITAGTIVFKLHYFLCNMNHERWYDGLHILKKPWNTVCHAYLPNLEHAKLCRKLQLLDGLHGPAMRERYPPRDSNWNGREEEAR</sequence>
<dbReference type="AlphaFoldDB" id="A0A0H2R1F4"/>
<dbReference type="InParanoid" id="A0A0H2R1F4"/>
<evidence type="ECO:0000313" key="2">
    <source>
        <dbReference type="Proteomes" id="UP000053477"/>
    </source>
</evidence>
<proteinExistence type="predicted"/>